<protein>
    <recommendedName>
        <fullName evidence="2">DUF7924 domain-containing protein</fullName>
    </recommendedName>
</protein>
<evidence type="ECO:0000313" key="4">
    <source>
        <dbReference type="Proteomes" id="UP001391051"/>
    </source>
</evidence>
<dbReference type="GeneID" id="92081912"/>
<dbReference type="RefSeq" id="XP_066695546.1">
    <property type="nucleotide sequence ID" value="XM_066848850.1"/>
</dbReference>
<organism evidence="3 4">
    <name type="scientific">Apiospora aurea</name>
    <dbReference type="NCBI Taxonomy" id="335848"/>
    <lineage>
        <taxon>Eukaryota</taxon>
        <taxon>Fungi</taxon>
        <taxon>Dikarya</taxon>
        <taxon>Ascomycota</taxon>
        <taxon>Pezizomycotina</taxon>
        <taxon>Sordariomycetes</taxon>
        <taxon>Xylariomycetidae</taxon>
        <taxon>Amphisphaeriales</taxon>
        <taxon>Apiosporaceae</taxon>
        <taxon>Apiospora</taxon>
    </lineage>
</organism>
<sequence length="336" mass="37754">MAPQAPSSQYAPDSAEASRDPGTTATSSRKQRLVEQTNYRDKYLEESDIFFVLPEDAKPALPEWAAQDCEKILGARSPPERLFEVNSRGLQSMQRGDAGTEVETLDWLKRHLFPENDNIMELGLRLQGGMPFKRTYLPGGYAPNPVSEPVPDLAYGYTLQKRHRLFTGTQMIASEAMDPSQGQPGNYDLCFPFLIIECKVDAATKGCLKVEENQCLGASAACVSIINRLNSLLELKREGAEKVRNTIFSIAVNQDVVRLYVSWMGNDDIYYMKRICLIDLWLESGRRDLARYAENIMDWGKGARFEDIQRALDIISDEASDSLFKKGVYSSRTLAP</sequence>
<dbReference type="InterPro" id="IPR057684">
    <property type="entry name" value="DUF7924"/>
</dbReference>
<reference evidence="3 4" key="1">
    <citation type="submission" date="2023-01" db="EMBL/GenBank/DDBJ databases">
        <title>Analysis of 21 Apiospora genomes using comparative genomics revels a genus with tremendous synthesis potential of carbohydrate active enzymes and secondary metabolites.</title>
        <authorList>
            <person name="Sorensen T."/>
        </authorList>
    </citation>
    <scope>NUCLEOTIDE SEQUENCE [LARGE SCALE GENOMIC DNA]</scope>
    <source>
        <strain evidence="3 4">CBS 24483</strain>
    </source>
</reference>
<dbReference type="Pfam" id="PF25545">
    <property type="entry name" value="DUF7924"/>
    <property type="match status" value="1"/>
</dbReference>
<evidence type="ECO:0000313" key="3">
    <source>
        <dbReference type="EMBL" id="KAK7943515.1"/>
    </source>
</evidence>
<feature type="domain" description="DUF7924" evidence="2">
    <location>
        <begin position="146"/>
        <end position="312"/>
    </location>
</feature>
<evidence type="ECO:0000256" key="1">
    <source>
        <dbReference type="SAM" id="MobiDB-lite"/>
    </source>
</evidence>
<dbReference type="Proteomes" id="UP001391051">
    <property type="component" value="Unassembled WGS sequence"/>
</dbReference>
<dbReference type="EMBL" id="JAQQWE010000008">
    <property type="protein sequence ID" value="KAK7943515.1"/>
    <property type="molecule type" value="Genomic_DNA"/>
</dbReference>
<keyword evidence="4" id="KW-1185">Reference proteome</keyword>
<feature type="region of interest" description="Disordered" evidence="1">
    <location>
        <begin position="1"/>
        <end position="35"/>
    </location>
</feature>
<dbReference type="PANTHER" id="PTHR42470">
    <property type="entry name" value="VAST DOMAIN-CONTAINING PROTEIN"/>
    <property type="match status" value="1"/>
</dbReference>
<gene>
    <name evidence="3" type="ORF">PG986_012628</name>
</gene>
<comment type="caution">
    <text evidence="3">The sequence shown here is derived from an EMBL/GenBank/DDBJ whole genome shotgun (WGS) entry which is preliminary data.</text>
</comment>
<name>A0ABR1Q0J8_9PEZI</name>
<evidence type="ECO:0000259" key="2">
    <source>
        <dbReference type="Pfam" id="PF25545"/>
    </source>
</evidence>
<accession>A0ABR1Q0J8</accession>
<feature type="compositionally biased region" description="Polar residues" evidence="1">
    <location>
        <begin position="1"/>
        <end position="11"/>
    </location>
</feature>
<proteinExistence type="predicted"/>
<dbReference type="PANTHER" id="PTHR42470:SF1">
    <property type="entry name" value="VAST DOMAIN-CONTAINING PROTEIN"/>
    <property type="match status" value="1"/>
</dbReference>